<organism evidence="3 4">
    <name type="scientific">Wickerhamomyces mucosus</name>
    <dbReference type="NCBI Taxonomy" id="1378264"/>
    <lineage>
        <taxon>Eukaryota</taxon>
        <taxon>Fungi</taxon>
        <taxon>Dikarya</taxon>
        <taxon>Ascomycota</taxon>
        <taxon>Saccharomycotina</taxon>
        <taxon>Saccharomycetes</taxon>
        <taxon>Phaffomycetales</taxon>
        <taxon>Wickerhamomycetaceae</taxon>
        <taxon>Wickerhamomyces</taxon>
    </lineage>
</organism>
<name>A0A9P8TE42_9ASCO</name>
<evidence type="ECO:0000259" key="2">
    <source>
        <dbReference type="PROSITE" id="PS50263"/>
    </source>
</evidence>
<dbReference type="PANTHER" id="PTHR23088">
    <property type="entry name" value="NITRILASE-RELATED"/>
    <property type="match status" value="1"/>
</dbReference>
<accession>A0A9P8TE42</accession>
<evidence type="ECO:0000313" key="3">
    <source>
        <dbReference type="EMBL" id="KAH3675541.1"/>
    </source>
</evidence>
<dbReference type="InterPro" id="IPR036526">
    <property type="entry name" value="C-N_Hydrolase_sf"/>
</dbReference>
<dbReference type="SUPFAM" id="SSF56317">
    <property type="entry name" value="Carbon-nitrogen hydrolase"/>
    <property type="match status" value="1"/>
</dbReference>
<dbReference type="InterPro" id="IPR045254">
    <property type="entry name" value="Nit1/2_C-N_Hydrolase"/>
</dbReference>
<gene>
    <name evidence="3" type="ORF">WICMUC_002630</name>
</gene>
<dbReference type="PANTHER" id="PTHR23088:SF27">
    <property type="entry name" value="DEAMINATED GLUTATHIONE AMIDASE"/>
    <property type="match status" value="1"/>
</dbReference>
<dbReference type="CDD" id="cd07572">
    <property type="entry name" value="nit"/>
    <property type="match status" value="1"/>
</dbReference>
<dbReference type="InterPro" id="IPR003010">
    <property type="entry name" value="C-N_Hydrolase"/>
</dbReference>
<dbReference type="Pfam" id="PF00795">
    <property type="entry name" value="CN_hydrolase"/>
    <property type="match status" value="1"/>
</dbReference>
<dbReference type="Proteomes" id="UP000769528">
    <property type="component" value="Unassembled WGS sequence"/>
</dbReference>
<protein>
    <recommendedName>
        <fullName evidence="2">CN hydrolase domain-containing protein</fullName>
    </recommendedName>
</protein>
<dbReference type="PROSITE" id="PS50263">
    <property type="entry name" value="CN_HYDROLASE"/>
    <property type="match status" value="1"/>
</dbReference>
<dbReference type="InterPro" id="IPR001110">
    <property type="entry name" value="UPF0012_CS"/>
</dbReference>
<sequence>MVLIAAGQLSSSSSLIANGKLAVKLIDQAVSKGVKVLFLPEASDYIAKSFEVSKKIVQPVETSPFVLQIQEKLKELHSNGILLEVNVGVHEPSPNDDRLINTSLWFNPRGEIVQRYQKIHLFDVNIPGTVIQESKAAEPGSKVLTPFDSELIPGGKIGLAVCYDLRFPELSLRLRSLGANILSFPSAFTPRTGAAHWHLLARSRAIDTQSYVVLAAQAGGHGTSTDEDIAEGKPKETPTRFSYGHALIVDPWGTIVAEVSDIDNSSESLSLAIADIDLNLVKKTRDNIPLWDQRRPDVFGYNV</sequence>
<keyword evidence="1" id="KW-0378">Hydrolase</keyword>
<feature type="domain" description="CN hydrolase" evidence="2">
    <location>
        <begin position="2"/>
        <end position="278"/>
    </location>
</feature>
<dbReference type="PROSITE" id="PS01227">
    <property type="entry name" value="UPF0012"/>
    <property type="match status" value="1"/>
</dbReference>
<evidence type="ECO:0000256" key="1">
    <source>
        <dbReference type="ARBA" id="ARBA00022801"/>
    </source>
</evidence>
<dbReference type="Gene3D" id="3.60.110.10">
    <property type="entry name" value="Carbon-nitrogen hydrolase"/>
    <property type="match status" value="1"/>
</dbReference>
<dbReference type="GO" id="GO:0016811">
    <property type="term" value="F:hydrolase activity, acting on carbon-nitrogen (but not peptide) bonds, in linear amides"/>
    <property type="evidence" value="ECO:0007669"/>
    <property type="project" value="InterPro"/>
</dbReference>
<comment type="caution">
    <text evidence="3">The sequence shown here is derived from an EMBL/GenBank/DDBJ whole genome shotgun (WGS) entry which is preliminary data.</text>
</comment>
<reference evidence="3" key="2">
    <citation type="submission" date="2021-01" db="EMBL/GenBank/DDBJ databases">
        <authorList>
            <person name="Schikora-Tamarit M.A."/>
        </authorList>
    </citation>
    <scope>NUCLEOTIDE SEQUENCE</scope>
    <source>
        <strain evidence="3">CBS6341</strain>
    </source>
</reference>
<evidence type="ECO:0000313" key="4">
    <source>
        <dbReference type="Proteomes" id="UP000769528"/>
    </source>
</evidence>
<keyword evidence="4" id="KW-1185">Reference proteome</keyword>
<proteinExistence type="predicted"/>
<dbReference type="AlphaFoldDB" id="A0A9P8TE42"/>
<reference evidence="3" key="1">
    <citation type="journal article" date="2021" name="Open Biol.">
        <title>Shared evolutionary footprints suggest mitochondrial oxidative damage underlies multiple complex I losses in fungi.</title>
        <authorList>
            <person name="Schikora-Tamarit M.A."/>
            <person name="Marcet-Houben M."/>
            <person name="Nosek J."/>
            <person name="Gabaldon T."/>
        </authorList>
    </citation>
    <scope>NUCLEOTIDE SEQUENCE</scope>
    <source>
        <strain evidence="3">CBS6341</strain>
    </source>
</reference>
<dbReference type="EMBL" id="JAEUBF010000753">
    <property type="protein sequence ID" value="KAH3675541.1"/>
    <property type="molecule type" value="Genomic_DNA"/>
</dbReference>
<dbReference type="OrthoDB" id="10250282at2759"/>